<name>A0A423UXR4_STRGL</name>
<dbReference type="AlphaFoldDB" id="A0A423UXR4"/>
<dbReference type="EMBL" id="QWFA01000092">
    <property type="protein sequence ID" value="ROV67132.1"/>
    <property type="molecule type" value="Genomic_DNA"/>
</dbReference>
<sequence length="320" mass="35110">MVAALFSGASPAAADETICGHVVRGAILAKYKETGGLERSPLGCPTTPELTTPDGQGAYTHFQGGSIYWSAWTGAHPVWGEIRDSWAGQGWERGKLGYPVGDELRNPDGAGVRQQFEGGTYYWHPTRTNGAHAVGGRIGELWAQWGHEGGDFGYPVTDEYPAVKVGGNLPENTGVRQRFENDRYLLWSPGQASSFETCHSECVGYLGITNEPWVEQTEVFTNLANGKRSVHVTPTEAGFEDADDDLQENWRQVWVNTPHLRNATQTEVNSLSKQLLCHAAFAFPKPGGGRFGGPTWDLEAWRSDIPWDAGEALRTQCNWD</sequence>
<dbReference type="Pfam" id="PF10783">
    <property type="entry name" value="DUF2599"/>
    <property type="match status" value="1"/>
</dbReference>
<dbReference type="InterPro" id="IPR019719">
    <property type="entry name" value="DUF2599"/>
</dbReference>
<comment type="caution">
    <text evidence="1">The sequence shown here is derived from an EMBL/GenBank/DDBJ whole genome shotgun (WGS) entry which is preliminary data.</text>
</comment>
<accession>A0A423UXR4</accession>
<protein>
    <submittedName>
        <fullName evidence="1">DUF2599 domain-containing protein</fullName>
    </submittedName>
</protein>
<evidence type="ECO:0000313" key="2">
    <source>
        <dbReference type="Proteomes" id="UP000285596"/>
    </source>
</evidence>
<dbReference type="Pfam" id="PF08310">
    <property type="entry name" value="LGFP"/>
    <property type="match status" value="2"/>
</dbReference>
<evidence type="ECO:0000313" key="1">
    <source>
        <dbReference type="EMBL" id="ROV67132.1"/>
    </source>
</evidence>
<proteinExistence type="predicted"/>
<reference evidence="1 2" key="1">
    <citation type="submission" date="2018-08" db="EMBL/GenBank/DDBJ databases">
        <title>Streptomyces globisporus 1912-4Crt, whole genome shotgun sequence.</title>
        <authorList>
            <person name="Matselyukh B."/>
        </authorList>
    </citation>
    <scope>NUCLEOTIDE SEQUENCE [LARGE SCALE GENOMIC DNA]</scope>
    <source>
        <strain evidence="1 2">1912-4Crt</strain>
    </source>
</reference>
<dbReference type="InterPro" id="IPR013207">
    <property type="entry name" value="LGFP"/>
</dbReference>
<organism evidence="1 2">
    <name type="scientific">Streptomyces globisporus</name>
    <dbReference type="NCBI Taxonomy" id="1908"/>
    <lineage>
        <taxon>Bacteria</taxon>
        <taxon>Bacillati</taxon>
        <taxon>Actinomycetota</taxon>
        <taxon>Actinomycetes</taxon>
        <taxon>Kitasatosporales</taxon>
        <taxon>Streptomycetaceae</taxon>
        <taxon>Streptomyces</taxon>
    </lineage>
</organism>
<gene>
    <name evidence="1" type="ORF">D3105_18305</name>
</gene>
<dbReference type="Proteomes" id="UP000285596">
    <property type="component" value="Unassembled WGS sequence"/>
</dbReference>